<comment type="caution">
    <text evidence="1">The sequence shown here is derived from an EMBL/GenBank/DDBJ whole genome shotgun (WGS) entry which is preliminary data.</text>
</comment>
<evidence type="ECO:0000313" key="2">
    <source>
        <dbReference type="Proteomes" id="UP000762703"/>
    </source>
</evidence>
<sequence>MSKVLIPNYDFVRNWSEDQLEEFINVPSGIPNGLMDIVQEVIPNINILRKYASFNHPEFEELDQEQSIIPRRLVRENKLNEAHEYELQYTLNFLEEYPQFKPIIKGVEDYKISFLRNLLHI</sequence>
<organism evidence="1 2">
    <name type="scientific">Methanobrevibacter millerae</name>
    <dbReference type="NCBI Taxonomy" id="230361"/>
    <lineage>
        <taxon>Archaea</taxon>
        <taxon>Methanobacteriati</taxon>
        <taxon>Methanobacteriota</taxon>
        <taxon>Methanomada group</taxon>
        <taxon>Methanobacteria</taxon>
        <taxon>Methanobacteriales</taxon>
        <taxon>Methanobacteriaceae</taxon>
        <taxon>Methanobrevibacter</taxon>
    </lineage>
</organism>
<accession>A0A8T3VLS9</accession>
<dbReference type="RefSeq" id="WP_303737278.1">
    <property type="nucleotide sequence ID" value="NZ_SUTE01000061.1"/>
</dbReference>
<evidence type="ECO:0000313" key="1">
    <source>
        <dbReference type="EMBL" id="MBE6505630.1"/>
    </source>
</evidence>
<gene>
    <name evidence="1" type="ORF">E7Z73_07830</name>
</gene>
<name>A0A8T3VLS9_9EURY</name>
<proteinExistence type="predicted"/>
<reference evidence="1" key="1">
    <citation type="submission" date="2019-04" db="EMBL/GenBank/DDBJ databases">
        <title>Evolution of Biomass-Degrading Anaerobic Consortia Revealed by Metagenomics.</title>
        <authorList>
            <person name="Peng X."/>
        </authorList>
    </citation>
    <scope>NUCLEOTIDE SEQUENCE</scope>
    <source>
        <strain evidence="1">SIG12</strain>
    </source>
</reference>
<dbReference type="EMBL" id="SUTE01000061">
    <property type="protein sequence ID" value="MBE6505630.1"/>
    <property type="molecule type" value="Genomic_DNA"/>
</dbReference>
<protein>
    <submittedName>
        <fullName evidence="1">Uncharacterized protein</fullName>
    </submittedName>
</protein>
<dbReference type="AlphaFoldDB" id="A0A8T3VLS9"/>
<dbReference type="Proteomes" id="UP000762703">
    <property type="component" value="Unassembled WGS sequence"/>
</dbReference>